<dbReference type="EMBL" id="JBELQA010000006">
    <property type="protein sequence ID" value="MFL9831510.1"/>
    <property type="molecule type" value="Genomic_DNA"/>
</dbReference>
<dbReference type="RefSeq" id="WP_408081981.1">
    <property type="nucleotide sequence ID" value="NZ_JBELQA010000006.1"/>
</dbReference>
<comment type="caution">
    <text evidence="1">The sequence shown here is derived from an EMBL/GenBank/DDBJ whole genome shotgun (WGS) entry which is preliminary data.</text>
</comment>
<gene>
    <name evidence="1" type="ORF">ABS764_11690</name>
</gene>
<evidence type="ECO:0000313" key="2">
    <source>
        <dbReference type="Proteomes" id="UP001629260"/>
    </source>
</evidence>
<evidence type="ECO:0000313" key="1">
    <source>
        <dbReference type="EMBL" id="MFL9831510.1"/>
    </source>
</evidence>
<protein>
    <submittedName>
        <fullName evidence="1">Abi-alpha family protein</fullName>
    </submittedName>
</protein>
<keyword evidence="2" id="KW-1185">Reference proteome</keyword>
<proteinExistence type="predicted"/>
<reference evidence="1 2" key="1">
    <citation type="submission" date="2024-06" db="EMBL/GenBank/DDBJ databases">
        <authorList>
            <person name="Kaempfer P."/>
            <person name="Viver T."/>
        </authorList>
    </citation>
    <scope>NUCLEOTIDE SEQUENCE [LARGE SCALE GENOMIC DNA]</scope>
    <source>
        <strain evidence="1 2">ST-87</strain>
    </source>
</reference>
<name>A0ABW8XWM5_9FLAO</name>
<organism evidence="1 2">
    <name type="scientific">Flavobacterium plantiphilum</name>
    <dbReference type="NCBI Taxonomy" id="3163297"/>
    <lineage>
        <taxon>Bacteria</taxon>
        <taxon>Pseudomonadati</taxon>
        <taxon>Bacteroidota</taxon>
        <taxon>Flavobacteriia</taxon>
        <taxon>Flavobacteriales</taxon>
        <taxon>Flavobacteriaceae</taxon>
        <taxon>Flavobacterium</taxon>
    </lineage>
</organism>
<sequence>MEEKNKNTVDIFGLAPYGEALKISVEKSFDAAQSLLSRVCIPAAEELGLMFQDKVRYWRLNNIIKIIQKSEEKMSFDGEKLTLCAHPRVIKEIMENGSWCDDDTLQEMWAGLIASSCEKNIGDDINLLFVNILKNLTSNQAKILNYICENCHMEIDKNDFIHAEHIDLNLDQIYEIIGVQDIHKIDTEFDNMANANLLNGGSLIGHARGFTFGSEKILAQLEPSPFAIALYIKSKGFKGTPKQYYNLEHIEREIE</sequence>
<dbReference type="Pfam" id="PF14337">
    <property type="entry name" value="Abi_alpha"/>
    <property type="match status" value="1"/>
</dbReference>
<dbReference type="Proteomes" id="UP001629260">
    <property type="component" value="Unassembled WGS sequence"/>
</dbReference>
<dbReference type="InterPro" id="IPR025506">
    <property type="entry name" value="Abi_alpha"/>
</dbReference>
<accession>A0ABW8XWM5</accession>